<feature type="compositionally biased region" description="Basic and acidic residues" evidence="4">
    <location>
        <begin position="160"/>
        <end position="205"/>
    </location>
</feature>
<protein>
    <submittedName>
        <fullName evidence="5">Ribosomal protein</fullName>
    </submittedName>
</protein>
<dbReference type="GO" id="GO:0003735">
    <property type="term" value="F:structural constituent of ribosome"/>
    <property type="evidence" value="ECO:0007669"/>
    <property type="project" value="InterPro"/>
</dbReference>
<dbReference type="PANTHER" id="PTHR12899">
    <property type="entry name" value="39S RIBOSOMAL PROTEIN L18, MITOCHONDRIAL"/>
    <property type="match status" value="1"/>
</dbReference>
<dbReference type="EMBL" id="JXTB01000002">
    <property type="protein sequence ID" value="PON80065.1"/>
    <property type="molecule type" value="Genomic_DNA"/>
</dbReference>
<dbReference type="GO" id="GO:0008097">
    <property type="term" value="F:5S rRNA binding"/>
    <property type="evidence" value="ECO:0007669"/>
    <property type="project" value="TreeGrafter"/>
</dbReference>
<reference evidence="6" key="1">
    <citation type="submission" date="2016-06" db="EMBL/GenBank/DDBJ databases">
        <title>Parallel loss of symbiosis genes in relatives of nitrogen-fixing non-legume Parasponia.</title>
        <authorList>
            <person name="Van Velzen R."/>
            <person name="Holmer R."/>
            <person name="Bu F."/>
            <person name="Rutten L."/>
            <person name="Van Zeijl A."/>
            <person name="Liu W."/>
            <person name="Santuari L."/>
            <person name="Cao Q."/>
            <person name="Sharma T."/>
            <person name="Shen D."/>
            <person name="Roswanjaya Y."/>
            <person name="Wardhani T."/>
            <person name="Kalhor M.S."/>
            <person name="Jansen J."/>
            <person name="Van den Hoogen J."/>
            <person name="Gungor B."/>
            <person name="Hartog M."/>
            <person name="Hontelez J."/>
            <person name="Verver J."/>
            <person name="Yang W.-C."/>
            <person name="Schijlen E."/>
            <person name="Repin R."/>
            <person name="Schilthuizen M."/>
            <person name="Schranz E."/>
            <person name="Heidstra R."/>
            <person name="Miyata K."/>
            <person name="Fedorova E."/>
            <person name="Kohlen W."/>
            <person name="Bisseling T."/>
            <person name="Smit S."/>
            <person name="Geurts R."/>
        </authorList>
    </citation>
    <scope>NUCLEOTIDE SEQUENCE [LARGE SCALE GENOMIC DNA]</scope>
    <source>
        <strain evidence="6">cv. WU1-14</strain>
    </source>
</reference>
<dbReference type="InterPro" id="IPR057268">
    <property type="entry name" value="Ribosomal_L18"/>
</dbReference>
<dbReference type="STRING" id="3476.A0A2P5E3F1"/>
<keyword evidence="3" id="KW-0687">Ribonucleoprotein</keyword>
<dbReference type="GO" id="GO:1990904">
    <property type="term" value="C:ribonucleoprotein complex"/>
    <property type="evidence" value="ECO:0007669"/>
    <property type="project" value="UniProtKB-KW"/>
</dbReference>
<evidence type="ECO:0000256" key="2">
    <source>
        <dbReference type="ARBA" id="ARBA00022980"/>
    </source>
</evidence>
<dbReference type="GO" id="GO:0006412">
    <property type="term" value="P:translation"/>
    <property type="evidence" value="ECO:0007669"/>
    <property type="project" value="InterPro"/>
</dbReference>
<dbReference type="Pfam" id="PF00861">
    <property type="entry name" value="Ribosomal_L18p"/>
    <property type="match status" value="1"/>
</dbReference>
<accession>A0A2P5E3F1</accession>
<name>A0A2P5E3F1_PARAD</name>
<proteinExistence type="inferred from homology"/>
<feature type="region of interest" description="Disordered" evidence="4">
    <location>
        <begin position="153"/>
        <end position="218"/>
    </location>
</feature>
<evidence type="ECO:0000313" key="6">
    <source>
        <dbReference type="Proteomes" id="UP000237105"/>
    </source>
</evidence>
<keyword evidence="2 5" id="KW-0689">Ribosomal protein</keyword>
<sequence>MLLRRGVTFALKVKPNFLSSSWSFCSKASSSSSVLDKESESVTTNYSTNLRLSPLFPDAKPRVSGYDIELVDDSTWQLSSGLAQAWRKSEAAKTRTSSLPEEGADDLGGSYSLLYGGDPDFDDIDNMRIRGSLFYKIDRDSKEFEEYSFDFHRKRKSSKKKDDPMESERKQNDSKEGQREKLSSSKIKGDLDENERKQNGSDEALRNNPSRNLASMSEKLPKVVKNKCGLMSSLDEMDVGKKKPRTPTFNQLTAPYHEPFCLDIFISKASVRACIVHRVTSKVVAVAHSISKDMKFDLASTRNSAACSAVGSVLAQRALADDIHDIVYTPRKGERLEGKLQIVLQSITDNGINVKVKIKQRKFKKSGPPIHRLQT</sequence>
<evidence type="ECO:0000256" key="3">
    <source>
        <dbReference type="ARBA" id="ARBA00023274"/>
    </source>
</evidence>
<comment type="caution">
    <text evidence="5">The sequence shown here is derived from an EMBL/GenBank/DDBJ whole genome shotgun (WGS) entry which is preliminary data.</text>
</comment>
<evidence type="ECO:0000256" key="4">
    <source>
        <dbReference type="SAM" id="MobiDB-lite"/>
    </source>
</evidence>
<evidence type="ECO:0000313" key="5">
    <source>
        <dbReference type="EMBL" id="PON80065.1"/>
    </source>
</evidence>
<evidence type="ECO:0000256" key="1">
    <source>
        <dbReference type="ARBA" id="ARBA00007116"/>
    </source>
</evidence>
<gene>
    <name evidence="5" type="ORF">PanWU01x14_005150</name>
</gene>
<dbReference type="Gene3D" id="3.30.420.100">
    <property type="match status" value="1"/>
</dbReference>
<dbReference type="CDD" id="cd00432">
    <property type="entry name" value="Ribosomal_L18_L5e"/>
    <property type="match status" value="1"/>
</dbReference>
<dbReference type="OrthoDB" id="1932324at2759"/>
<organism evidence="5 6">
    <name type="scientific">Parasponia andersonii</name>
    <name type="common">Sponia andersonii</name>
    <dbReference type="NCBI Taxonomy" id="3476"/>
    <lineage>
        <taxon>Eukaryota</taxon>
        <taxon>Viridiplantae</taxon>
        <taxon>Streptophyta</taxon>
        <taxon>Embryophyta</taxon>
        <taxon>Tracheophyta</taxon>
        <taxon>Spermatophyta</taxon>
        <taxon>Magnoliopsida</taxon>
        <taxon>eudicotyledons</taxon>
        <taxon>Gunneridae</taxon>
        <taxon>Pentapetalae</taxon>
        <taxon>rosids</taxon>
        <taxon>fabids</taxon>
        <taxon>Rosales</taxon>
        <taxon>Cannabaceae</taxon>
        <taxon>Parasponia</taxon>
    </lineage>
</organism>
<dbReference type="AlphaFoldDB" id="A0A2P5E3F1"/>
<dbReference type="Proteomes" id="UP000237105">
    <property type="component" value="Unassembled WGS sequence"/>
</dbReference>
<dbReference type="PANTHER" id="PTHR12899:SF7">
    <property type="entry name" value="EXPRESSED PROTEIN"/>
    <property type="match status" value="1"/>
</dbReference>
<dbReference type="InterPro" id="IPR005484">
    <property type="entry name" value="Ribosomal_uL18_bac/plant/anim"/>
</dbReference>
<comment type="similarity">
    <text evidence="1">Belongs to the universal ribosomal protein uL18 family.</text>
</comment>
<dbReference type="GO" id="GO:0005840">
    <property type="term" value="C:ribosome"/>
    <property type="evidence" value="ECO:0007669"/>
    <property type="project" value="UniProtKB-KW"/>
</dbReference>
<keyword evidence="6" id="KW-1185">Reference proteome</keyword>
<dbReference type="FunFam" id="3.30.420.100:FF:000009">
    <property type="entry name" value="uncharacterized protein LOC106777373 isoform X2"/>
    <property type="match status" value="1"/>
</dbReference>
<dbReference type="SUPFAM" id="SSF53137">
    <property type="entry name" value="Translational machinery components"/>
    <property type="match status" value="1"/>
</dbReference>